<dbReference type="VEuPathDB" id="FungiDB:MAN_05928"/>
<feature type="compositionally biased region" description="Polar residues" evidence="1">
    <location>
        <begin position="231"/>
        <end position="248"/>
    </location>
</feature>
<feature type="compositionally biased region" description="Polar residues" evidence="1">
    <location>
        <begin position="288"/>
        <end position="305"/>
    </location>
</feature>
<keyword evidence="3" id="KW-1185">Reference proteome</keyword>
<dbReference type="AlphaFoldDB" id="A0A0B4FB03"/>
<gene>
    <name evidence="2" type="ORF">MAN_05928</name>
</gene>
<organism evidence="2 3">
    <name type="scientific">Metarhizium anisopliae (strain ARSEF 549)</name>
    <dbReference type="NCBI Taxonomy" id="3151832"/>
    <lineage>
        <taxon>Eukaryota</taxon>
        <taxon>Fungi</taxon>
        <taxon>Dikarya</taxon>
        <taxon>Ascomycota</taxon>
        <taxon>Pezizomycotina</taxon>
        <taxon>Sordariomycetes</taxon>
        <taxon>Hypocreomycetidae</taxon>
        <taxon>Hypocreales</taxon>
        <taxon>Clavicipitaceae</taxon>
        <taxon>Metarhizium</taxon>
    </lineage>
</organism>
<protein>
    <submittedName>
        <fullName evidence="2">Uncharacterized protein</fullName>
    </submittedName>
</protein>
<feature type="compositionally biased region" description="Basic and acidic residues" evidence="1">
    <location>
        <begin position="155"/>
        <end position="172"/>
    </location>
</feature>
<feature type="non-terminal residue" evidence="2">
    <location>
        <position position="1"/>
    </location>
</feature>
<dbReference type="PANTHER" id="PTHR40625:SF1">
    <property type="entry name" value="AMP-ACTIVATED PROTEIN KINASE GLYCOGEN-BINDING DOMAIN-CONTAINING PROTEIN"/>
    <property type="match status" value="1"/>
</dbReference>
<proteinExistence type="predicted"/>
<feature type="region of interest" description="Disordered" evidence="1">
    <location>
        <begin position="95"/>
        <end position="365"/>
    </location>
</feature>
<dbReference type="EMBL" id="AZNF01000007">
    <property type="protein sequence ID" value="KID64917.1"/>
    <property type="molecule type" value="Genomic_DNA"/>
</dbReference>
<evidence type="ECO:0000313" key="2">
    <source>
        <dbReference type="EMBL" id="KID64917.1"/>
    </source>
</evidence>
<comment type="caution">
    <text evidence="2">The sequence shown here is derived from an EMBL/GenBank/DDBJ whole genome shotgun (WGS) entry which is preliminary data.</text>
</comment>
<evidence type="ECO:0000256" key="1">
    <source>
        <dbReference type="SAM" id="MobiDB-lite"/>
    </source>
</evidence>
<dbReference type="Proteomes" id="UP000031186">
    <property type="component" value="Unassembled WGS sequence"/>
</dbReference>
<feature type="compositionally biased region" description="Polar residues" evidence="1">
    <location>
        <begin position="95"/>
        <end position="105"/>
    </location>
</feature>
<feature type="compositionally biased region" description="Pro residues" evidence="1">
    <location>
        <begin position="175"/>
        <end position="189"/>
    </location>
</feature>
<dbReference type="OrthoDB" id="5422351at2759"/>
<dbReference type="HOGENOM" id="CLU_027580_0_0_1"/>
<feature type="compositionally biased region" description="Acidic residues" evidence="1">
    <location>
        <begin position="197"/>
        <end position="207"/>
    </location>
</feature>
<evidence type="ECO:0000313" key="3">
    <source>
        <dbReference type="Proteomes" id="UP000031186"/>
    </source>
</evidence>
<accession>A0A0B4FB03</accession>
<name>A0A0B4FB03_METAF</name>
<sequence>MGDTYYYYYEVDGSTEIHDPAQPSTTSCPYLPGQTVNTLHVPIEQTLRHRSASVNSLRQESYMTMNPEARYITPVPAPAAVASPVIRRLGSASSLLGNHTSSRSKSPGPPWKRIFSRKSANADVERPGTPSLSRDGAMTPSLWPLPDSRPTSSSDGRRTRDISPESLRRFLIEDPPLPPVTALSNPPPRALHIPSEVAEDIDDDDDNFATSAIPETPVFATRLSPPPFQRCVSSDSKRQTITSSSSPTLAIRPASSQQGKESKKSGVVEEGSPQLPKLDTTEAGQCGRSPSVSSTAFDTPMSPQSLAEELPPFYDSNDDDDVLSSNDGDSSAYRPHAGPSTKPSFKGYSLPRHAEEHKSADGSCPGMMGFHTETAFSKAHESTVPISGPNFLNGPMDTGLGLDDFVNELGLLVGGIGNKNT</sequence>
<reference evidence="2 3" key="1">
    <citation type="journal article" date="2014" name="Proc. Natl. Acad. Sci. U.S.A.">
        <title>Trajectory and genomic determinants of fungal-pathogen speciation and host adaptation.</title>
        <authorList>
            <person name="Hu X."/>
            <person name="Xiao G."/>
            <person name="Zheng P."/>
            <person name="Shang Y."/>
            <person name="Su Y."/>
            <person name="Zhang X."/>
            <person name="Liu X."/>
            <person name="Zhan S."/>
            <person name="St Leger R.J."/>
            <person name="Wang C."/>
        </authorList>
    </citation>
    <scope>NUCLEOTIDE SEQUENCE [LARGE SCALE GENOMIC DNA]</scope>
    <source>
        <strain evidence="2 3">ARSEF 549</strain>
    </source>
</reference>
<dbReference type="PANTHER" id="PTHR40625">
    <property type="entry name" value="GTP-BINDING PROTEIN ESDC-RELATED"/>
    <property type="match status" value="1"/>
</dbReference>